<reference evidence="1" key="1">
    <citation type="submission" date="2022-04" db="EMBL/GenBank/DDBJ databases">
        <title>Genome of the entomopathogenic fungus Entomophthora muscae.</title>
        <authorList>
            <person name="Elya C."/>
            <person name="Lovett B.R."/>
            <person name="Lee E."/>
            <person name="Macias A.M."/>
            <person name="Hajek A.E."/>
            <person name="De Bivort B.L."/>
            <person name="Kasson M.T."/>
            <person name="De Fine Licht H.H."/>
            <person name="Stajich J.E."/>
        </authorList>
    </citation>
    <scope>NUCLEOTIDE SEQUENCE</scope>
    <source>
        <strain evidence="1">Berkeley</strain>
    </source>
</reference>
<evidence type="ECO:0000313" key="2">
    <source>
        <dbReference type="Proteomes" id="UP001165960"/>
    </source>
</evidence>
<comment type="caution">
    <text evidence="1">The sequence shown here is derived from an EMBL/GenBank/DDBJ whole genome shotgun (WGS) entry which is preliminary data.</text>
</comment>
<organism evidence="1 2">
    <name type="scientific">Entomophthora muscae</name>
    <dbReference type="NCBI Taxonomy" id="34485"/>
    <lineage>
        <taxon>Eukaryota</taxon>
        <taxon>Fungi</taxon>
        <taxon>Fungi incertae sedis</taxon>
        <taxon>Zoopagomycota</taxon>
        <taxon>Entomophthoromycotina</taxon>
        <taxon>Entomophthoromycetes</taxon>
        <taxon>Entomophthorales</taxon>
        <taxon>Entomophthoraceae</taxon>
        <taxon>Entomophthora</taxon>
    </lineage>
</organism>
<dbReference type="EMBL" id="QTSX02005792">
    <property type="protein sequence ID" value="KAJ9057466.1"/>
    <property type="molecule type" value="Genomic_DNA"/>
</dbReference>
<protein>
    <submittedName>
        <fullName evidence="1">Uncharacterized protein</fullName>
    </submittedName>
</protein>
<dbReference type="Proteomes" id="UP001165960">
    <property type="component" value="Unassembled WGS sequence"/>
</dbReference>
<accession>A0ACC2S501</accession>
<keyword evidence="2" id="KW-1185">Reference proteome</keyword>
<name>A0ACC2S501_9FUNG</name>
<gene>
    <name evidence="1" type="ORF">DSO57_1022414</name>
</gene>
<evidence type="ECO:0000313" key="1">
    <source>
        <dbReference type="EMBL" id="KAJ9057466.1"/>
    </source>
</evidence>
<sequence>MAAYELLPPLALNRTVFPRHTKKSPQKPAKPLISLEDLAHTVDERFVVAYPVESPPSSAPM</sequence>
<proteinExistence type="predicted"/>